<sequence length="274" mass="28825">KPVVGTIPEEKSFTADNRLLPFDGGTSRSSESAHLFGIGEAMRELRTNLQYMDVDNPPRIIVVTSPLPGDGKSTISSNLAVTLASSGQPVVLIDGDLRRPMVDTVFGLPKGAGISDVLAGRATIAEVAQRFGNGQLLVVTAGKVPPNPSEVLGSARMRELLKSIAREAIVIIDAPPLIPVTDAAVLAHSADGAIIVGTVGKTTFEVLGKAIGNLERAGARALGLVLNKVPRRGSGAAYYGYQYHGDYYRSDEQELPSGTVRGDSPRRRGESEAA</sequence>
<dbReference type="PANTHER" id="PTHR32309">
    <property type="entry name" value="TYROSINE-PROTEIN KINASE"/>
    <property type="match status" value="1"/>
</dbReference>
<keyword evidence="2" id="KW-0067">ATP-binding</keyword>
<dbReference type="Pfam" id="PF10609">
    <property type="entry name" value="ParA"/>
    <property type="match status" value="1"/>
</dbReference>
<feature type="region of interest" description="Disordered" evidence="3">
    <location>
        <begin position="250"/>
        <end position="274"/>
    </location>
</feature>
<dbReference type="RefSeq" id="WP_139232215.1">
    <property type="nucleotide sequence ID" value="NZ_FOYR01000001.1"/>
</dbReference>
<dbReference type="GO" id="GO:0005524">
    <property type="term" value="F:ATP binding"/>
    <property type="evidence" value="ECO:0007669"/>
    <property type="project" value="UniProtKB-KW"/>
</dbReference>
<protein>
    <submittedName>
        <fullName evidence="4">Capsular exopolysaccharide family</fullName>
    </submittedName>
</protein>
<evidence type="ECO:0000256" key="1">
    <source>
        <dbReference type="ARBA" id="ARBA00022741"/>
    </source>
</evidence>
<dbReference type="GO" id="GO:0004713">
    <property type="term" value="F:protein tyrosine kinase activity"/>
    <property type="evidence" value="ECO:0007669"/>
    <property type="project" value="TreeGrafter"/>
</dbReference>
<dbReference type="Gene3D" id="3.40.50.300">
    <property type="entry name" value="P-loop containing nucleotide triphosphate hydrolases"/>
    <property type="match status" value="1"/>
</dbReference>
<organism evidence="4 5">
    <name type="scientific">Microbacterium azadirachtae</name>
    <dbReference type="NCBI Taxonomy" id="582680"/>
    <lineage>
        <taxon>Bacteria</taxon>
        <taxon>Bacillati</taxon>
        <taxon>Actinomycetota</taxon>
        <taxon>Actinomycetes</taxon>
        <taxon>Micrococcales</taxon>
        <taxon>Microbacteriaceae</taxon>
        <taxon>Microbacterium</taxon>
    </lineage>
</organism>
<feature type="non-terminal residue" evidence="4">
    <location>
        <position position="1"/>
    </location>
</feature>
<dbReference type="Proteomes" id="UP000198877">
    <property type="component" value="Unassembled WGS sequence"/>
</dbReference>
<keyword evidence="1" id="KW-0547">Nucleotide-binding</keyword>
<feature type="compositionally biased region" description="Basic and acidic residues" evidence="3">
    <location>
        <begin position="263"/>
        <end position="274"/>
    </location>
</feature>
<dbReference type="AlphaFoldDB" id="A0A1I6GVG4"/>
<dbReference type="InterPro" id="IPR033756">
    <property type="entry name" value="YlxH/NBP35"/>
</dbReference>
<gene>
    <name evidence="4" type="ORF">SAMN04488591_1601</name>
</gene>
<proteinExistence type="predicted"/>
<evidence type="ECO:0000256" key="2">
    <source>
        <dbReference type="ARBA" id="ARBA00022840"/>
    </source>
</evidence>
<dbReference type="PANTHER" id="PTHR32309:SF13">
    <property type="entry name" value="FERRIC ENTEROBACTIN TRANSPORT PROTEIN FEPE"/>
    <property type="match status" value="1"/>
</dbReference>
<dbReference type="NCBIfam" id="TIGR01007">
    <property type="entry name" value="eps_fam"/>
    <property type="match status" value="1"/>
</dbReference>
<dbReference type="InterPro" id="IPR005702">
    <property type="entry name" value="Wzc-like_C"/>
</dbReference>
<evidence type="ECO:0000313" key="5">
    <source>
        <dbReference type="Proteomes" id="UP000198877"/>
    </source>
</evidence>
<evidence type="ECO:0000256" key="3">
    <source>
        <dbReference type="SAM" id="MobiDB-lite"/>
    </source>
</evidence>
<dbReference type="GO" id="GO:0005886">
    <property type="term" value="C:plasma membrane"/>
    <property type="evidence" value="ECO:0007669"/>
    <property type="project" value="TreeGrafter"/>
</dbReference>
<dbReference type="SUPFAM" id="SSF52540">
    <property type="entry name" value="P-loop containing nucleoside triphosphate hydrolases"/>
    <property type="match status" value="1"/>
</dbReference>
<accession>A0A1I6GVG4</accession>
<evidence type="ECO:0000313" key="4">
    <source>
        <dbReference type="EMBL" id="SFR46069.1"/>
    </source>
</evidence>
<dbReference type="EMBL" id="FOYR01000001">
    <property type="protein sequence ID" value="SFR46069.1"/>
    <property type="molecule type" value="Genomic_DNA"/>
</dbReference>
<dbReference type="CDD" id="cd05387">
    <property type="entry name" value="BY-kinase"/>
    <property type="match status" value="1"/>
</dbReference>
<dbReference type="InterPro" id="IPR050445">
    <property type="entry name" value="Bact_polysacc_biosynth/exp"/>
</dbReference>
<dbReference type="InterPro" id="IPR027417">
    <property type="entry name" value="P-loop_NTPase"/>
</dbReference>
<name>A0A1I6GVG4_9MICO</name>
<reference evidence="5" key="1">
    <citation type="submission" date="2016-10" db="EMBL/GenBank/DDBJ databases">
        <authorList>
            <person name="Varghese N."/>
            <person name="Submissions S."/>
        </authorList>
    </citation>
    <scope>NUCLEOTIDE SEQUENCE [LARGE SCALE GENOMIC DNA]</scope>
    <source>
        <strain evidence="5">CL127</strain>
    </source>
</reference>